<reference evidence="1 2" key="1">
    <citation type="journal article" date="2016" name="Nat. Commun.">
        <title>Thousands of microbial genomes shed light on interconnected biogeochemical processes in an aquifer system.</title>
        <authorList>
            <person name="Anantharaman K."/>
            <person name="Brown C.T."/>
            <person name="Hug L.A."/>
            <person name="Sharon I."/>
            <person name="Castelle C.J."/>
            <person name="Probst A.J."/>
            <person name="Thomas B.C."/>
            <person name="Singh A."/>
            <person name="Wilkins M.J."/>
            <person name="Karaoz U."/>
            <person name="Brodie E.L."/>
            <person name="Williams K.H."/>
            <person name="Hubbard S.S."/>
            <person name="Banfield J.F."/>
        </authorList>
    </citation>
    <scope>NUCLEOTIDE SEQUENCE [LARGE SCALE GENOMIC DNA]</scope>
</reference>
<sequence>MDYITTTELRTKSKELVKELENGNSVPLVHRSKVVGEIRPRIAAKPLTEADINEILRIGEKLNLPKLSHKEREKIYRKHLMKKYGKGLS</sequence>
<comment type="caution">
    <text evidence="1">The sequence shown here is derived from an EMBL/GenBank/DDBJ whole genome shotgun (WGS) entry which is preliminary data.</text>
</comment>
<gene>
    <name evidence="1" type="ORF">A3A77_00310</name>
</gene>
<evidence type="ECO:0000313" key="1">
    <source>
        <dbReference type="EMBL" id="OGY12718.1"/>
    </source>
</evidence>
<evidence type="ECO:0000313" key="2">
    <source>
        <dbReference type="Proteomes" id="UP000178659"/>
    </source>
</evidence>
<protein>
    <recommendedName>
        <fullName evidence="3">Antitoxin</fullName>
    </recommendedName>
</protein>
<accession>A0A1G1VBB6</accession>
<proteinExistence type="predicted"/>
<evidence type="ECO:0008006" key="3">
    <source>
        <dbReference type="Google" id="ProtNLM"/>
    </source>
</evidence>
<dbReference type="AlphaFoldDB" id="A0A1G1VBB6"/>
<organism evidence="1 2">
    <name type="scientific">Candidatus Blackburnbacteria bacterium RIFCSPLOWO2_01_FULL_40_20</name>
    <dbReference type="NCBI Taxonomy" id="1797519"/>
    <lineage>
        <taxon>Bacteria</taxon>
        <taxon>Candidatus Blackburniibacteriota</taxon>
    </lineage>
</organism>
<dbReference type="EMBL" id="MHCC01000025">
    <property type="protein sequence ID" value="OGY12718.1"/>
    <property type="molecule type" value="Genomic_DNA"/>
</dbReference>
<name>A0A1G1VBB6_9BACT</name>
<dbReference type="Proteomes" id="UP000178659">
    <property type="component" value="Unassembled WGS sequence"/>
</dbReference>